<dbReference type="Pfam" id="PF17107">
    <property type="entry name" value="SesA"/>
    <property type="match status" value="1"/>
</dbReference>
<evidence type="ECO:0000259" key="1">
    <source>
        <dbReference type="Pfam" id="PF17107"/>
    </source>
</evidence>
<dbReference type="RefSeq" id="XP_062721834.1">
    <property type="nucleotide sequence ID" value="XM_062864263.1"/>
</dbReference>
<dbReference type="InterPro" id="IPR031352">
    <property type="entry name" value="SesA"/>
</dbReference>
<gene>
    <name evidence="2" type="ORF">B0T15DRAFT_383537</name>
</gene>
<accession>A0AAJ0GU10</accession>
<dbReference type="EMBL" id="JAUDZG010000004">
    <property type="protein sequence ID" value="KAK3306054.1"/>
    <property type="molecule type" value="Genomic_DNA"/>
</dbReference>
<reference evidence="2" key="1">
    <citation type="journal article" date="2023" name="Mol. Phylogenet. Evol.">
        <title>Genome-scale phylogeny and comparative genomics of the fungal order Sordariales.</title>
        <authorList>
            <person name="Hensen N."/>
            <person name="Bonometti L."/>
            <person name="Westerberg I."/>
            <person name="Brannstrom I.O."/>
            <person name="Guillou S."/>
            <person name="Cros-Aarteil S."/>
            <person name="Calhoun S."/>
            <person name="Haridas S."/>
            <person name="Kuo A."/>
            <person name="Mondo S."/>
            <person name="Pangilinan J."/>
            <person name="Riley R."/>
            <person name="LaButti K."/>
            <person name="Andreopoulos B."/>
            <person name="Lipzen A."/>
            <person name="Chen C."/>
            <person name="Yan M."/>
            <person name="Daum C."/>
            <person name="Ng V."/>
            <person name="Clum A."/>
            <person name="Steindorff A."/>
            <person name="Ohm R.A."/>
            <person name="Martin F."/>
            <person name="Silar P."/>
            <person name="Natvig D.O."/>
            <person name="Lalanne C."/>
            <person name="Gautier V."/>
            <person name="Ament-Velasquez S.L."/>
            <person name="Kruys A."/>
            <person name="Hutchinson M.I."/>
            <person name="Powell A.J."/>
            <person name="Barry K."/>
            <person name="Miller A.N."/>
            <person name="Grigoriev I.V."/>
            <person name="Debuchy R."/>
            <person name="Gladieux P."/>
            <person name="Hiltunen Thoren M."/>
            <person name="Johannesson H."/>
        </authorList>
    </citation>
    <scope>NUCLEOTIDE SEQUENCE</scope>
    <source>
        <strain evidence="2">CBS 333.67</strain>
    </source>
</reference>
<comment type="caution">
    <text evidence="2">The sequence shown here is derived from an EMBL/GenBank/DDBJ whole genome shotgun (WGS) entry which is preliminary data.</text>
</comment>
<protein>
    <recommendedName>
        <fullName evidence="1">NACHT-NTPase and P-loop NTPases N-terminal domain-containing protein</fullName>
    </recommendedName>
</protein>
<reference evidence="2" key="2">
    <citation type="submission" date="2023-06" db="EMBL/GenBank/DDBJ databases">
        <authorList>
            <consortium name="Lawrence Berkeley National Laboratory"/>
            <person name="Mondo S.J."/>
            <person name="Hensen N."/>
            <person name="Bonometti L."/>
            <person name="Westerberg I."/>
            <person name="Brannstrom I.O."/>
            <person name="Guillou S."/>
            <person name="Cros-Aarteil S."/>
            <person name="Calhoun S."/>
            <person name="Haridas S."/>
            <person name="Kuo A."/>
            <person name="Pangilinan J."/>
            <person name="Riley R."/>
            <person name="Labutti K."/>
            <person name="Andreopoulos B."/>
            <person name="Lipzen A."/>
            <person name="Chen C."/>
            <person name="Yanf M."/>
            <person name="Daum C."/>
            <person name="Ng V."/>
            <person name="Clum A."/>
            <person name="Steindorff A."/>
            <person name="Ohm R."/>
            <person name="Martin F."/>
            <person name="Silar P."/>
            <person name="Natvig D."/>
            <person name="Lalanne C."/>
            <person name="Gautier V."/>
            <person name="Ament-Velasquez S.L."/>
            <person name="Kruys A."/>
            <person name="Hutchinson M.I."/>
            <person name="Powell A.J."/>
            <person name="Barry K."/>
            <person name="Miller A.N."/>
            <person name="Grigoriev I.V."/>
            <person name="Debuchy R."/>
            <person name="Gladieux P."/>
            <person name="Thoren M.H."/>
            <person name="Johannesson H."/>
        </authorList>
    </citation>
    <scope>NUCLEOTIDE SEQUENCE</scope>
    <source>
        <strain evidence="2">CBS 333.67</strain>
    </source>
</reference>
<dbReference type="GeneID" id="87883092"/>
<feature type="domain" description="NACHT-NTPase and P-loop NTPases N-terminal" evidence="1">
    <location>
        <begin position="10"/>
        <end position="132"/>
    </location>
</feature>
<keyword evidence="3" id="KW-1185">Reference proteome</keyword>
<sequence>MSGPEIITIISVTVEAIGIIKTVWDAIKDANGLPAAFRKVHDELPLVEDTLERAKNKAEGGLDSSSAGLVLDTVTKCRDKVQELKGIFQKIKASKDSERSVKRLYHDIVIPLGKGHRVEELMQDILGDVKNLAANQVFQLAAQVDVLQRAIDELAEVEPSVPDRKLQSGQGSHYNVNEGSGTFNALTAYG</sequence>
<organism evidence="2 3">
    <name type="scientific">Chaetomium strumarium</name>
    <dbReference type="NCBI Taxonomy" id="1170767"/>
    <lineage>
        <taxon>Eukaryota</taxon>
        <taxon>Fungi</taxon>
        <taxon>Dikarya</taxon>
        <taxon>Ascomycota</taxon>
        <taxon>Pezizomycotina</taxon>
        <taxon>Sordariomycetes</taxon>
        <taxon>Sordariomycetidae</taxon>
        <taxon>Sordariales</taxon>
        <taxon>Chaetomiaceae</taxon>
        <taxon>Chaetomium</taxon>
    </lineage>
</organism>
<evidence type="ECO:0000313" key="3">
    <source>
        <dbReference type="Proteomes" id="UP001273166"/>
    </source>
</evidence>
<feature type="non-terminal residue" evidence="2">
    <location>
        <position position="190"/>
    </location>
</feature>
<proteinExistence type="predicted"/>
<dbReference type="Proteomes" id="UP001273166">
    <property type="component" value="Unassembled WGS sequence"/>
</dbReference>
<dbReference type="AlphaFoldDB" id="A0AAJ0GU10"/>
<name>A0AAJ0GU10_9PEZI</name>
<evidence type="ECO:0000313" key="2">
    <source>
        <dbReference type="EMBL" id="KAK3306054.1"/>
    </source>
</evidence>